<evidence type="ECO:0000259" key="9">
    <source>
        <dbReference type="PROSITE" id="PS50113"/>
    </source>
</evidence>
<dbReference type="Gene3D" id="3.30.565.10">
    <property type="entry name" value="Histidine kinase-like ATPase, C-terminal domain"/>
    <property type="match status" value="1"/>
</dbReference>
<proteinExistence type="predicted"/>
<dbReference type="Gene3D" id="3.30.450.20">
    <property type="entry name" value="PAS domain"/>
    <property type="match status" value="4"/>
</dbReference>
<feature type="coiled-coil region" evidence="6">
    <location>
        <begin position="526"/>
        <end position="557"/>
    </location>
</feature>
<evidence type="ECO:0000256" key="4">
    <source>
        <dbReference type="ARBA" id="ARBA00022679"/>
    </source>
</evidence>
<dbReference type="OrthoDB" id="9124519at2"/>
<dbReference type="SMART" id="SM00086">
    <property type="entry name" value="PAC"/>
    <property type="match status" value="3"/>
</dbReference>
<comment type="catalytic activity">
    <reaction evidence="1">
        <text>ATP + protein L-histidine = ADP + protein N-phospho-L-histidine.</text>
        <dbReference type="EC" id="2.7.13.3"/>
    </reaction>
</comment>
<evidence type="ECO:0000259" key="7">
    <source>
        <dbReference type="PROSITE" id="PS50109"/>
    </source>
</evidence>
<dbReference type="PANTHER" id="PTHR43304:SF1">
    <property type="entry name" value="PAC DOMAIN-CONTAINING PROTEIN"/>
    <property type="match status" value="1"/>
</dbReference>
<dbReference type="SUPFAM" id="SSF55874">
    <property type="entry name" value="ATPase domain of HSP90 chaperone/DNA topoisomerase II/histidine kinase"/>
    <property type="match status" value="1"/>
</dbReference>
<dbReference type="InterPro" id="IPR036890">
    <property type="entry name" value="HATPase_C_sf"/>
</dbReference>
<dbReference type="NCBIfam" id="TIGR00229">
    <property type="entry name" value="sensory_box"/>
    <property type="match status" value="3"/>
</dbReference>
<accession>A0A4R5DW02</accession>
<gene>
    <name evidence="10" type="ORF">E0F88_13005</name>
</gene>
<dbReference type="SUPFAM" id="SSF55785">
    <property type="entry name" value="PYP-like sensor domain (PAS domain)"/>
    <property type="match status" value="4"/>
</dbReference>
<evidence type="ECO:0000313" key="10">
    <source>
        <dbReference type="EMBL" id="TDE15425.1"/>
    </source>
</evidence>
<evidence type="ECO:0000256" key="1">
    <source>
        <dbReference type="ARBA" id="ARBA00000085"/>
    </source>
</evidence>
<dbReference type="InterPro" id="IPR001610">
    <property type="entry name" value="PAC"/>
</dbReference>
<dbReference type="InterPro" id="IPR005467">
    <property type="entry name" value="His_kinase_dom"/>
</dbReference>
<evidence type="ECO:0000256" key="3">
    <source>
        <dbReference type="ARBA" id="ARBA00022553"/>
    </source>
</evidence>
<dbReference type="Gene3D" id="1.10.287.130">
    <property type="match status" value="1"/>
</dbReference>
<dbReference type="Proteomes" id="UP000294850">
    <property type="component" value="Unassembled WGS sequence"/>
</dbReference>
<dbReference type="InterPro" id="IPR000700">
    <property type="entry name" value="PAS-assoc_C"/>
</dbReference>
<dbReference type="RefSeq" id="WP_131958688.1">
    <property type="nucleotide sequence ID" value="NZ_SMFL01000004.1"/>
</dbReference>
<dbReference type="InterPro" id="IPR003661">
    <property type="entry name" value="HisK_dim/P_dom"/>
</dbReference>
<feature type="domain" description="PAS" evidence="8">
    <location>
        <begin position="143"/>
        <end position="214"/>
    </location>
</feature>
<organism evidence="10 11">
    <name type="scientific">Dyadobacter psychrotolerans</name>
    <dbReference type="NCBI Taxonomy" id="2541721"/>
    <lineage>
        <taxon>Bacteria</taxon>
        <taxon>Pseudomonadati</taxon>
        <taxon>Bacteroidota</taxon>
        <taxon>Cytophagia</taxon>
        <taxon>Cytophagales</taxon>
        <taxon>Spirosomataceae</taxon>
        <taxon>Dyadobacter</taxon>
    </lineage>
</organism>
<dbReference type="InterPro" id="IPR003594">
    <property type="entry name" value="HATPase_dom"/>
</dbReference>
<dbReference type="CDD" id="cd00082">
    <property type="entry name" value="HisKA"/>
    <property type="match status" value="1"/>
</dbReference>
<feature type="domain" description="PAS" evidence="8">
    <location>
        <begin position="15"/>
        <end position="87"/>
    </location>
</feature>
<dbReference type="InterPro" id="IPR013655">
    <property type="entry name" value="PAS_fold_3"/>
</dbReference>
<evidence type="ECO:0000313" key="11">
    <source>
        <dbReference type="Proteomes" id="UP000294850"/>
    </source>
</evidence>
<dbReference type="SMART" id="SM00091">
    <property type="entry name" value="PAS"/>
    <property type="match status" value="4"/>
</dbReference>
<dbReference type="InterPro" id="IPR052162">
    <property type="entry name" value="Sensor_kinase/Photoreceptor"/>
</dbReference>
<dbReference type="EC" id="2.7.13.3" evidence="2"/>
<dbReference type="InterPro" id="IPR000014">
    <property type="entry name" value="PAS"/>
</dbReference>
<dbReference type="Pfam" id="PF00512">
    <property type="entry name" value="HisKA"/>
    <property type="match status" value="1"/>
</dbReference>
<dbReference type="InterPro" id="IPR013656">
    <property type="entry name" value="PAS_4"/>
</dbReference>
<dbReference type="Pfam" id="PF02518">
    <property type="entry name" value="HATPase_c"/>
    <property type="match status" value="1"/>
</dbReference>
<keyword evidence="5" id="KW-0418">Kinase</keyword>
<keyword evidence="11" id="KW-1185">Reference proteome</keyword>
<keyword evidence="3" id="KW-0597">Phosphoprotein</keyword>
<dbReference type="InterPro" id="IPR035965">
    <property type="entry name" value="PAS-like_dom_sf"/>
</dbReference>
<comment type="caution">
    <text evidence="10">The sequence shown here is derived from an EMBL/GenBank/DDBJ whole genome shotgun (WGS) entry which is preliminary data.</text>
</comment>
<dbReference type="GO" id="GO:0000155">
    <property type="term" value="F:phosphorelay sensor kinase activity"/>
    <property type="evidence" value="ECO:0007669"/>
    <property type="project" value="InterPro"/>
</dbReference>
<evidence type="ECO:0000259" key="8">
    <source>
        <dbReference type="PROSITE" id="PS50112"/>
    </source>
</evidence>
<dbReference type="EMBL" id="SMFL01000004">
    <property type="protein sequence ID" value="TDE15425.1"/>
    <property type="molecule type" value="Genomic_DNA"/>
</dbReference>
<dbReference type="PANTHER" id="PTHR43304">
    <property type="entry name" value="PHYTOCHROME-LIKE PROTEIN CPH1"/>
    <property type="match status" value="1"/>
</dbReference>
<dbReference type="PRINTS" id="PR00344">
    <property type="entry name" value="BCTRLSENSOR"/>
</dbReference>
<evidence type="ECO:0000256" key="2">
    <source>
        <dbReference type="ARBA" id="ARBA00012438"/>
    </source>
</evidence>
<dbReference type="PROSITE" id="PS50113">
    <property type="entry name" value="PAC"/>
    <property type="match status" value="2"/>
</dbReference>
<keyword evidence="4" id="KW-0808">Transferase</keyword>
<dbReference type="AlphaFoldDB" id="A0A4R5DW02"/>
<dbReference type="PROSITE" id="PS50112">
    <property type="entry name" value="PAS"/>
    <property type="match status" value="2"/>
</dbReference>
<evidence type="ECO:0000256" key="5">
    <source>
        <dbReference type="ARBA" id="ARBA00022777"/>
    </source>
</evidence>
<evidence type="ECO:0000256" key="6">
    <source>
        <dbReference type="SAM" id="Coils"/>
    </source>
</evidence>
<feature type="domain" description="Histidine kinase" evidence="7">
    <location>
        <begin position="571"/>
        <end position="799"/>
    </location>
</feature>
<feature type="domain" description="PAC" evidence="9">
    <location>
        <begin position="219"/>
        <end position="272"/>
    </location>
</feature>
<dbReference type="InterPro" id="IPR036097">
    <property type="entry name" value="HisK_dim/P_sf"/>
</dbReference>
<protein>
    <recommendedName>
        <fullName evidence="2">histidine kinase</fullName>
        <ecNumber evidence="2">2.7.13.3</ecNumber>
    </recommendedName>
</protein>
<dbReference type="PROSITE" id="PS50109">
    <property type="entry name" value="HIS_KIN"/>
    <property type="match status" value="1"/>
</dbReference>
<reference evidence="10 11" key="1">
    <citation type="submission" date="2019-03" db="EMBL/GenBank/DDBJ databases">
        <title>Dyadobacter AR-3-6 sp. nov., isolated from arctic soil.</title>
        <authorList>
            <person name="Chaudhary D.K."/>
        </authorList>
    </citation>
    <scope>NUCLEOTIDE SEQUENCE [LARGE SCALE GENOMIC DNA]</scope>
    <source>
        <strain evidence="10 11">AR-3-6</strain>
    </source>
</reference>
<name>A0A4R5DW02_9BACT</name>
<feature type="domain" description="PAC" evidence="9">
    <location>
        <begin position="346"/>
        <end position="398"/>
    </location>
</feature>
<dbReference type="SMART" id="SM00388">
    <property type="entry name" value="HisKA"/>
    <property type="match status" value="1"/>
</dbReference>
<dbReference type="SUPFAM" id="SSF47384">
    <property type="entry name" value="Homodimeric domain of signal transducing histidine kinase"/>
    <property type="match status" value="1"/>
</dbReference>
<sequence length="799" mass="90907">MNDKQTETSQNQELASERFNLVAKATHDVIWDWDLVKSTVWWNEGMQLIFGYDQDELEPGPDSWYNRIHPEDQERILKHIHDVIDHGGANWSDYYRFRRADGSYSHVQDRGYTIHQDGRPVRMVGSMQDVTAQILSQKARQESEERLGFALKSAQLGTWNYNPASNLVEVDELSSHFFGYQGKLSVTYQESLQSVHPDDRKRIQTAILSAIENKNDGSYSAQFRAIHKHNSSVRWLQSKGQAYFHSNGDLYRFSGIVQDISDQVANQEKAYFADQQATMTIEGTGAGSFLLDISTDEIIYSPTMAKILTGESSLALSRDVFLRHLHPTDIDIRDSAYRHAAESGELNYEARFIWNDGSIHWVKVIGRYLFDKNGKGVSLSGILFEITDRVQAEQKLRSSEEHLRSLIEQAPVATALFVGKDMVIEIPNKPMIKIWGKGDSVKGKPLAQAVPELVGQPFLDILDQVYRTGETYHAVGQPAELNMDGTLKTYYFDFTYKPLLNKDGQVYAIMDMAVDVTSQVMSGKELKKSEERYRQLADELEVRVKQRTNELHVANQELVNSNNNLQQFAYAASHDMQEPLRKIQSFSSRLQANYTEKLDENGVFMLNRMQDAARRMSEMIDDLLAYSRLTTTKGELTPVDLNLIVAEVISDLEIVIQEQNAQIEVGNLSEILGSSRQLIQLIQNLVSNALKYRKPDQSPFIKITSRKVEYEEVTSFSNVLKDNHYICLEIQDNGIGFDEKYLDRIFQMFQRLHGKGEFNGSGIGLALCKKVVQNHHGYITARSKPGTGSTFMVYLPQPA</sequence>
<dbReference type="Pfam" id="PF08448">
    <property type="entry name" value="PAS_4"/>
    <property type="match status" value="1"/>
</dbReference>
<dbReference type="InterPro" id="IPR004358">
    <property type="entry name" value="Sig_transdc_His_kin-like_C"/>
</dbReference>
<keyword evidence="6" id="KW-0175">Coiled coil</keyword>
<dbReference type="Pfam" id="PF08447">
    <property type="entry name" value="PAS_3"/>
    <property type="match status" value="3"/>
</dbReference>
<dbReference type="SMART" id="SM00387">
    <property type="entry name" value="HATPase_c"/>
    <property type="match status" value="1"/>
</dbReference>
<dbReference type="CDD" id="cd00130">
    <property type="entry name" value="PAS"/>
    <property type="match status" value="1"/>
</dbReference>